<evidence type="ECO:0000256" key="1">
    <source>
        <dbReference type="SAM" id="MobiDB-lite"/>
    </source>
</evidence>
<evidence type="ECO:0000313" key="3">
    <source>
        <dbReference type="Proteomes" id="UP000719412"/>
    </source>
</evidence>
<proteinExistence type="predicted"/>
<feature type="region of interest" description="Disordered" evidence="1">
    <location>
        <begin position="224"/>
        <end position="245"/>
    </location>
</feature>
<feature type="region of interest" description="Disordered" evidence="1">
    <location>
        <begin position="127"/>
        <end position="147"/>
    </location>
</feature>
<reference evidence="2" key="1">
    <citation type="journal article" date="2020" name="J Insects Food Feed">
        <title>The yellow mealworm (Tenebrio molitor) genome: a resource for the emerging insects as food and feed industry.</title>
        <authorList>
            <person name="Eriksson T."/>
            <person name="Andere A."/>
            <person name="Kelstrup H."/>
            <person name="Emery V."/>
            <person name="Picard C."/>
        </authorList>
    </citation>
    <scope>NUCLEOTIDE SEQUENCE</scope>
    <source>
        <strain evidence="2">Stoneville</strain>
        <tissue evidence="2">Whole head</tissue>
    </source>
</reference>
<reference evidence="2" key="2">
    <citation type="submission" date="2021-08" db="EMBL/GenBank/DDBJ databases">
        <authorList>
            <person name="Eriksson T."/>
        </authorList>
    </citation>
    <scope>NUCLEOTIDE SEQUENCE</scope>
    <source>
        <strain evidence="2">Stoneville</strain>
        <tissue evidence="2">Whole head</tissue>
    </source>
</reference>
<feature type="compositionally biased region" description="Basic and acidic residues" evidence="1">
    <location>
        <begin position="227"/>
        <end position="245"/>
    </location>
</feature>
<dbReference type="AlphaFoldDB" id="A0A8J6HI69"/>
<gene>
    <name evidence="2" type="ORF">GEV33_003571</name>
</gene>
<comment type="caution">
    <text evidence="2">The sequence shown here is derived from an EMBL/GenBank/DDBJ whole genome shotgun (WGS) entry which is preliminary data.</text>
</comment>
<name>A0A8J6HI69_TENMO</name>
<evidence type="ECO:0000313" key="2">
    <source>
        <dbReference type="EMBL" id="KAH0819220.1"/>
    </source>
</evidence>
<sequence length="568" mass="62529">MYSSPWKSGPSPESIAVRATLFSLYTDETGSSRSRASESGPAPSPGSGFWGVVSVFAMGHVGLKDALWFRGVRRRTANSGMTGDNHPTGEESVPVVVGGQTALGLPLAVTAPQLLEQALRVDRVRGDRRRSLQPRNTGSSVGGPTLEITGGDNLAEVSVRAALSKLIGFGVTGGNHSTPENRIVGFGRRFSSYPVPDSGPCSPNYCDVTSVGEKGAGWPNFLTMGRNEPETGEKRDSLVPSRWEEAGRRQGSVRCGVRMSASGGGTGSGADMMDTAGAVGFALIFYPDPEKERNFSVTESGFPETSLQYLILMSKIRGPRRPSKRFSSTYPPFIKMFVQPVSHWCCMMSWSTIHLKPYIINYRQGSSSKHESNLKSKKFLTPGLGRRRRFEKFPGRATSRKVLRVLLFTANPLRRPYPRKVLGVLPPFLRMQCLKKDNEAPINLPKWRTKIKRPLETLPDNYGSWREVWLSGRILGDDYFIRRSVWTSPPADTDFLHGLANSCCTGKTPPNLPLLNTNTHTRRYGREIPLEMASVPPFIPFAPSLAISSRPVPEVGVREPVLERSRTF</sequence>
<accession>A0A8J6HI69</accession>
<protein>
    <submittedName>
        <fullName evidence="2">Uncharacterized protein</fullName>
    </submittedName>
</protein>
<keyword evidence="3" id="KW-1185">Reference proteome</keyword>
<organism evidence="2 3">
    <name type="scientific">Tenebrio molitor</name>
    <name type="common">Yellow mealworm beetle</name>
    <dbReference type="NCBI Taxonomy" id="7067"/>
    <lineage>
        <taxon>Eukaryota</taxon>
        <taxon>Metazoa</taxon>
        <taxon>Ecdysozoa</taxon>
        <taxon>Arthropoda</taxon>
        <taxon>Hexapoda</taxon>
        <taxon>Insecta</taxon>
        <taxon>Pterygota</taxon>
        <taxon>Neoptera</taxon>
        <taxon>Endopterygota</taxon>
        <taxon>Coleoptera</taxon>
        <taxon>Polyphaga</taxon>
        <taxon>Cucujiformia</taxon>
        <taxon>Tenebrionidae</taxon>
        <taxon>Tenebrio</taxon>
    </lineage>
</organism>
<dbReference type="EMBL" id="JABDTM020015187">
    <property type="protein sequence ID" value="KAH0819220.1"/>
    <property type="molecule type" value="Genomic_DNA"/>
</dbReference>
<dbReference type="Proteomes" id="UP000719412">
    <property type="component" value="Unassembled WGS sequence"/>
</dbReference>